<dbReference type="AlphaFoldDB" id="A0A9X4IDR4"/>
<keyword evidence="1" id="KW-0732">Signal</keyword>
<feature type="signal peptide" evidence="1">
    <location>
        <begin position="1"/>
        <end position="18"/>
    </location>
</feature>
<name>A0A9X4IDR4_9NEIS</name>
<protein>
    <submittedName>
        <fullName evidence="2">Uncharacterized protein</fullName>
    </submittedName>
</protein>
<dbReference type="EMBL" id="JAPQFL010000002">
    <property type="protein sequence ID" value="MDD9327477.1"/>
    <property type="molecule type" value="Genomic_DNA"/>
</dbReference>
<keyword evidence="4" id="KW-1185">Reference proteome</keyword>
<reference evidence="3" key="2">
    <citation type="submission" date="2024-02" db="EMBL/GenBank/DDBJ databases">
        <title>Neisseria leonii sp. nov.</title>
        <authorList>
            <person name="Boutroux M."/>
            <person name="Favre-Rochex S."/>
            <person name="Gorgette O."/>
            <person name="Touak G."/>
            <person name="Muhle E."/>
            <person name="Chesneau O."/>
            <person name="Clermont D."/>
            <person name="Rahi P."/>
        </authorList>
    </citation>
    <scope>NUCLEOTIDE SEQUENCE</scope>
    <source>
        <strain evidence="3">51.81</strain>
    </source>
</reference>
<sequence length="152" mass="17367">MKKQLGCLLALLATFACADTNDDLASNNRFGQKIMTGTTLRENADRSGVLLLYCIDNSWYRLGAMYPKMSKQEKSEHVIEICQPNIDTYSVDSVLLAADRYGQPKSEQQAWQIIQDNRRKGTDQGRQELHEKIRQYMQTLDDNPPARSGFFN</sequence>
<dbReference type="Proteomes" id="UP001149607">
    <property type="component" value="Chromosome"/>
</dbReference>
<reference evidence="2" key="1">
    <citation type="submission" date="2022-10" db="EMBL/GenBank/DDBJ databases">
        <authorList>
            <person name="Boutroux M."/>
        </authorList>
    </citation>
    <scope>NUCLEOTIDE SEQUENCE</scope>
    <source>
        <strain evidence="2">51.81</strain>
    </source>
</reference>
<dbReference type="RefSeq" id="WP_274584735.1">
    <property type="nucleotide sequence ID" value="NZ_CP145811.1"/>
</dbReference>
<dbReference type="PROSITE" id="PS51257">
    <property type="entry name" value="PROKAR_LIPOPROTEIN"/>
    <property type="match status" value="1"/>
</dbReference>
<accession>A0A9X4IDR4</accession>
<proteinExistence type="predicted"/>
<evidence type="ECO:0000313" key="4">
    <source>
        <dbReference type="Proteomes" id="UP001149607"/>
    </source>
</evidence>
<organism evidence="2">
    <name type="scientific">Neisseria leonii</name>
    <dbReference type="NCBI Taxonomy" id="2995413"/>
    <lineage>
        <taxon>Bacteria</taxon>
        <taxon>Pseudomonadati</taxon>
        <taxon>Pseudomonadota</taxon>
        <taxon>Betaproteobacteria</taxon>
        <taxon>Neisseriales</taxon>
        <taxon>Neisseriaceae</taxon>
        <taxon>Neisseria</taxon>
    </lineage>
</organism>
<feature type="chain" id="PRO_5042786910" evidence="1">
    <location>
        <begin position="19"/>
        <end position="152"/>
    </location>
</feature>
<evidence type="ECO:0000313" key="2">
    <source>
        <dbReference type="EMBL" id="MDD9327477.1"/>
    </source>
</evidence>
<evidence type="ECO:0000313" key="3">
    <source>
        <dbReference type="EMBL" id="WWY02644.1"/>
    </source>
</evidence>
<gene>
    <name evidence="2" type="ORF">ORY91_000876</name>
    <name evidence="3" type="ORF">V9W64_08000</name>
</gene>
<dbReference type="EMBL" id="CP146598">
    <property type="protein sequence ID" value="WWY02644.1"/>
    <property type="molecule type" value="Genomic_DNA"/>
</dbReference>
<evidence type="ECO:0000256" key="1">
    <source>
        <dbReference type="SAM" id="SignalP"/>
    </source>
</evidence>